<dbReference type="PANTHER" id="PTHR42872:SF6">
    <property type="entry name" value="PROTEIN-GLUTAMATE METHYLESTERASE_PROTEIN-GLUTAMINE GLUTAMINASE"/>
    <property type="match status" value="1"/>
</dbReference>
<evidence type="ECO:0000259" key="6">
    <source>
        <dbReference type="PROSITE" id="PS50110"/>
    </source>
</evidence>
<dbReference type="SUPFAM" id="SSF52172">
    <property type="entry name" value="CheY-like"/>
    <property type="match status" value="1"/>
</dbReference>
<keyword evidence="2" id="KW-0145">Chemotaxis</keyword>
<keyword evidence="3 8" id="KW-0378">Hydrolase</keyword>
<comment type="catalytic activity">
    <reaction evidence="5">
        <text>[protein]-L-glutamate 5-O-methyl ester + H2O = L-glutamyl-[protein] + methanol + H(+)</text>
        <dbReference type="Rhea" id="RHEA:23236"/>
        <dbReference type="Rhea" id="RHEA-COMP:10208"/>
        <dbReference type="Rhea" id="RHEA-COMP:10311"/>
        <dbReference type="ChEBI" id="CHEBI:15377"/>
        <dbReference type="ChEBI" id="CHEBI:15378"/>
        <dbReference type="ChEBI" id="CHEBI:17790"/>
        <dbReference type="ChEBI" id="CHEBI:29973"/>
        <dbReference type="ChEBI" id="CHEBI:82795"/>
        <dbReference type="EC" id="3.1.1.61"/>
    </reaction>
</comment>
<proteinExistence type="predicted"/>
<feature type="domain" description="Response regulatory" evidence="6">
    <location>
        <begin position="2"/>
        <end position="118"/>
    </location>
</feature>
<dbReference type="GO" id="GO:0000156">
    <property type="term" value="F:phosphorelay response regulator activity"/>
    <property type="evidence" value="ECO:0007669"/>
    <property type="project" value="InterPro"/>
</dbReference>
<evidence type="ECO:0000256" key="5">
    <source>
        <dbReference type="ARBA" id="ARBA00048267"/>
    </source>
</evidence>
<gene>
    <name evidence="8" type="ORF">MNBD_GAMMA16-1287</name>
</gene>
<feature type="domain" description="CheB-type methylesterase" evidence="7">
    <location>
        <begin position="148"/>
        <end position="338"/>
    </location>
</feature>
<dbReference type="InterPro" id="IPR001789">
    <property type="entry name" value="Sig_transdc_resp-reg_receiver"/>
</dbReference>
<reference evidence="8" key="1">
    <citation type="submission" date="2018-06" db="EMBL/GenBank/DDBJ databases">
        <authorList>
            <person name="Zhirakovskaya E."/>
        </authorList>
    </citation>
    <scope>NUCLEOTIDE SEQUENCE</scope>
</reference>
<dbReference type="GO" id="GO:0008984">
    <property type="term" value="F:protein-glutamate methylesterase activity"/>
    <property type="evidence" value="ECO:0007669"/>
    <property type="project" value="UniProtKB-EC"/>
</dbReference>
<dbReference type="Gene3D" id="3.40.50.2300">
    <property type="match status" value="1"/>
</dbReference>
<dbReference type="InterPro" id="IPR035909">
    <property type="entry name" value="CheB_C"/>
</dbReference>
<dbReference type="CDD" id="cd17541">
    <property type="entry name" value="REC_CheB-like"/>
    <property type="match status" value="1"/>
</dbReference>
<dbReference type="PANTHER" id="PTHR42872">
    <property type="entry name" value="PROTEIN-GLUTAMATE METHYLESTERASE/PROTEIN-GLUTAMINE GLUTAMINASE"/>
    <property type="match status" value="1"/>
</dbReference>
<evidence type="ECO:0000256" key="4">
    <source>
        <dbReference type="ARBA" id="ARBA00039140"/>
    </source>
</evidence>
<keyword evidence="1" id="KW-0963">Cytoplasm</keyword>
<evidence type="ECO:0000259" key="7">
    <source>
        <dbReference type="PROSITE" id="PS50122"/>
    </source>
</evidence>
<dbReference type="Gene3D" id="3.40.50.180">
    <property type="entry name" value="Methylesterase CheB, C-terminal domain"/>
    <property type="match status" value="1"/>
</dbReference>
<dbReference type="EC" id="3.1.1.61" evidence="4"/>
<accession>A0A3B0ZNI3</accession>
<dbReference type="InterPro" id="IPR011006">
    <property type="entry name" value="CheY-like_superfamily"/>
</dbReference>
<name>A0A3B0ZNI3_9ZZZZ</name>
<dbReference type="InterPro" id="IPR000673">
    <property type="entry name" value="Sig_transdc_resp-reg_Me-estase"/>
</dbReference>
<evidence type="ECO:0000313" key="8">
    <source>
        <dbReference type="EMBL" id="VAW87699.1"/>
    </source>
</evidence>
<dbReference type="CDD" id="cd16432">
    <property type="entry name" value="CheB_Rec"/>
    <property type="match status" value="1"/>
</dbReference>
<sequence>MRVAIVNDSLFAVDCLRKIVISGGHNVAWIAHNGVEAVAACLIDRPDIILMDLYMPEMNGIEATRQIMSQAACPVLVVTSDVQQHAARTFEAMGQGALDAVNTPQLGLSGDLLGGQELLHKISIIRSLTQDMNVSESANVVRDTKQFQPPAVPLIVIGASSGGPAVLATILSALPETLQAAIIIVQHVDERFADELALWLDEQSKLKVRIAVKGDAPVVGEVLIAKTNDHLVLNSESRISYCSNPVDKVYRPSVDVFFDSIHKHWSGNVIALMLTGMGADGAEGLLKLHSSGVTTLVQNKESCAVYGMPKAAVKLGAADLVITPEEMIDQILSWVGKVWVKV</sequence>
<dbReference type="EMBL" id="UOFO01000129">
    <property type="protein sequence ID" value="VAW87699.1"/>
    <property type="molecule type" value="Genomic_DNA"/>
</dbReference>
<dbReference type="InterPro" id="IPR008248">
    <property type="entry name" value="CheB-like"/>
</dbReference>
<protein>
    <recommendedName>
        <fullName evidence="4">protein-glutamate methylesterase</fullName>
        <ecNumber evidence="4">3.1.1.61</ecNumber>
    </recommendedName>
</protein>
<evidence type="ECO:0000256" key="1">
    <source>
        <dbReference type="ARBA" id="ARBA00022490"/>
    </source>
</evidence>
<dbReference type="GO" id="GO:0006935">
    <property type="term" value="P:chemotaxis"/>
    <property type="evidence" value="ECO:0007669"/>
    <property type="project" value="UniProtKB-KW"/>
</dbReference>
<dbReference type="NCBIfam" id="NF009206">
    <property type="entry name" value="PRK12555.1"/>
    <property type="match status" value="1"/>
</dbReference>
<organism evidence="8">
    <name type="scientific">hydrothermal vent metagenome</name>
    <dbReference type="NCBI Taxonomy" id="652676"/>
    <lineage>
        <taxon>unclassified sequences</taxon>
        <taxon>metagenomes</taxon>
        <taxon>ecological metagenomes</taxon>
    </lineage>
</organism>
<evidence type="ECO:0000256" key="3">
    <source>
        <dbReference type="ARBA" id="ARBA00022801"/>
    </source>
</evidence>
<dbReference type="Pfam" id="PF00072">
    <property type="entry name" value="Response_reg"/>
    <property type="match status" value="1"/>
</dbReference>
<dbReference type="GO" id="GO:0005737">
    <property type="term" value="C:cytoplasm"/>
    <property type="evidence" value="ECO:0007669"/>
    <property type="project" value="InterPro"/>
</dbReference>
<dbReference type="Pfam" id="PF01339">
    <property type="entry name" value="CheB_methylest"/>
    <property type="match status" value="1"/>
</dbReference>
<evidence type="ECO:0000256" key="2">
    <source>
        <dbReference type="ARBA" id="ARBA00022500"/>
    </source>
</evidence>
<dbReference type="SMART" id="SM00448">
    <property type="entry name" value="REC"/>
    <property type="match status" value="1"/>
</dbReference>
<dbReference type="PROSITE" id="PS50110">
    <property type="entry name" value="RESPONSE_REGULATORY"/>
    <property type="match status" value="1"/>
</dbReference>
<dbReference type="PIRSF" id="PIRSF000876">
    <property type="entry name" value="RR_chemtxs_CheB"/>
    <property type="match status" value="1"/>
</dbReference>
<dbReference type="SUPFAM" id="SSF52738">
    <property type="entry name" value="Methylesterase CheB, C-terminal domain"/>
    <property type="match status" value="1"/>
</dbReference>
<dbReference type="AlphaFoldDB" id="A0A3B0ZNI3"/>
<dbReference type="PROSITE" id="PS50122">
    <property type="entry name" value="CHEB"/>
    <property type="match status" value="1"/>
</dbReference>